<gene>
    <name evidence="1" type="ORF">IW261DRAFT_480955</name>
</gene>
<evidence type="ECO:0000313" key="1">
    <source>
        <dbReference type="EMBL" id="KAK0475465.1"/>
    </source>
</evidence>
<accession>A0AA39P0U6</accession>
<dbReference type="Proteomes" id="UP001175227">
    <property type="component" value="Unassembled WGS sequence"/>
</dbReference>
<protein>
    <submittedName>
        <fullName evidence="1">Uncharacterized protein</fullName>
    </submittedName>
</protein>
<keyword evidence="2" id="KW-1185">Reference proteome</keyword>
<comment type="caution">
    <text evidence="1">The sequence shown here is derived from an EMBL/GenBank/DDBJ whole genome shotgun (WGS) entry which is preliminary data.</text>
</comment>
<organism evidence="1 2">
    <name type="scientific">Armillaria novae-zelandiae</name>
    <dbReference type="NCBI Taxonomy" id="153914"/>
    <lineage>
        <taxon>Eukaryota</taxon>
        <taxon>Fungi</taxon>
        <taxon>Dikarya</taxon>
        <taxon>Basidiomycota</taxon>
        <taxon>Agaricomycotina</taxon>
        <taxon>Agaricomycetes</taxon>
        <taxon>Agaricomycetidae</taxon>
        <taxon>Agaricales</taxon>
        <taxon>Marasmiineae</taxon>
        <taxon>Physalacriaceae</taxon>
        <taxon>Armillaria</taxon>
    </lineage>
</organism>
<proteinExistence type="predicted"/>
<name>A0AA39P0U6_9AGAR</name>
<reference evidence="1" key="1">
    <citation type="submission" date="2023-06" db="EMBL/GenBank/DDBJ databases">
        <authorList>
            <consortium name="Lawrence Berkeley National Laboratory"/>
            <person name="Ahrendt S."/>
            <person name="Sahu N."/>
            <person name="Indic B."/>
            <person name="Wong-Bajracharya J."/>
            <person name="Merenyi Z."/>
            <person name="Ke H.-M."/>
            <person name="Monk M."/>
            <person name="Kocsube S."/>
            <person name="Drula E."/>
            <person name="Lipzen A."/>
            <person name="Balint B."/>
            <person name="Henrissat B."/>
            <person name="Andreopoulos B."/>
            <person name="Martin F.M."/>
            <person name="Harder C.B."/>
            <person name="Rigling D."/>
            <person name="Ford K.L."/>
            <person name="Foster G.D."/>
            <person name="Pangilinan J."/>
            <person name="Papanicolaou A."/>
            <person name="Barry K."/>
            <person name="LaButti K."/>
            <person name="Viragh M."/>
            <person name="Koriabine M."/>
            <person name="Yan M."/>
            <person name="Riley R."/>
            <person name="Champramary S."/>
            <person name="Plett K.L."/>
            <person name="Tsai I.J."/>
            <person name="Slot J."/>
            <person name="Sipos G."/>
            <person name="Plett J."/>
            <person name="Nagy L.G."/>
            <person name="Grigoriev I.V."/>
        </authorList>
    </citation>
    <scope>NUCLEOTIDE SEQUENCE</scope>
    <source>
        <strain evidence="1">ICMP 16352</strain>
    </source>
</reference>
<dbReference type="EMBL" id="JAUEPR010000023">
    <property type="protein sequence ID" value="KAK0475465.1"/>
    <property type="molecule type" value="Genomic_DNA"/>
</dbReference>
<sequence length="162" mass="18605">MFPSLPFKLSYKIASLVCTTALGERNTKGPHSSHIYSFQLSIEEQKNSRLTSKKFSILATSLVFQTVSLRLNNKHHYRRCMSLLEALGTPSYLSQNIKTLCIHGSFDPPYKKCGFWSKIRNRRRRAIRFIEKRLLGAIPSLASLKSLYFSLAFIRESCVQIQ</sequence>
<dbReference type="AlphaFoldDB" id="A0AA39P0U6"/>
<evidence type="ECO:0000313" key="2">
    <source>
        <dbReference type="Proteomes" id="UP001175227"/>
    </source>
</evidence>